<protein>
    <submittedName>
        <fullName evidence="3">Uncharacterized protein</fullName>
    </submittedName>
</protein>
<accession>A0A9D5H7Z4</accession>
<dbReference type="GO" id="GO:0016747">
    <property type="term" value="F:acyltransferase activity, transferring groups other than amino-acyl groups"/>
    <property type="evidence" value="ECO:0007669"/>
    <property type="project" value="UniProtKB-ARBA"/>
</dbReference>
<reference evidence="3" key="1">
    <citation type="submission" date="2021-03" db="EMBL/GenBank/DDBJ databases">
        <authorList>
            <person name="Li Z."/>
            <person name="Yang C."/>
        </authorList>
    </citation>
    <scope>NUCLEOTIDE SEQUENCE</scope>
    <source>
        <strain evidence="3">Dzin_1.0</strain>
        <tissue evidence="3">Leaf</tissue>
    </source>
</reference>
<keyword evidence="1" id="KW-0808">Transferase</keyword>
<gene>
    <name evidence="3" type="ORF">J5N97_023535</name>
</gene>
<name>A0A9D5H7Z4_9LILI</name>
<organism evidence="3 4">
    <name type="scientific">Dioscorea zingiberensis</name>
    <dbReference type="NCBI Taxonomy" id="325984"/>
    <lineage>
        <taxon>Eukaryota</taxon>
        <taxon>Viridiplantae</taxon>
        <taxon>Streptophyta</taxon>
        <taxon>Embryophyta</taxon>
        <taxon>Tracheophyta</taxon>
        <taxon>Spermatophyta</taxon>
        <taxon>Magnoliopsida</taxon>
        <taxon>Liliopsida</taxon>
        <taxon>Dioscoreales</taxon>
        <taxon>Dioscoreaceae</taxon>
        <taxon>Dioscorea</taxon>
    </lineage>
</organism>
<sequence length="452" mass="49776">MAAVHEIRILDHSPVSPPKGSVPETTIPLTFFDIFWHFGATVDRVFFYEFRHSTTHFIHHLLPTFKSSLSLTLQHFFPLAGHVRPSPSSPDHFEIHYTDGDSISLIIAESAGDFDQLVGDQPRDFAKLKPLIPSLDSETEELMALQVTLFPNHGLCLGVSIMHVVSDGPSSMNFIKSWAATCLAGGAVAVLSSPPLFDRSSIIVDTENLYHSTLQTAMVMRAKSKQFASNVDLPDDVVWATFSLKKEVIKKLKDMIMARYDHGDRTLFHCSTFVAACAYMWTCLIRSRGWPRERTAHLVFAVDARTRLTPAISPAYFGNCLSFCFVEAKVGDVVDGDDGVCVAAEYVGKAIDELKHGVLRGAEGWWEKFNDLAPLRPLSFAGSPKLGVYDSDFGWGKPVKVEVTSIKGTGAMSIAETGKEEGGLEFGLAFPQPEIDAFEACFTAGIHLLMNK</sequence>
<dbReference type="AlphaFoldDB" id="A0A9D5H7Z4"/>
<dbReference type="OrthoDB" id="1862401at2759"/>
<evidence type="ECO:0000256" key="2">
    <source>
        <dbReference type="ARBA" id="ARBA00023315"/>
    </source>
</evidence>
<dbReference type="Pfam" id="PF02458">
    <property type="entry name" value="Transferase"/>
    <property type="match status" value="1"/>
</dbReference>
<dbReference type="PANTHER" id="PTHR31625">
    <property type="match status" value="1"/>
</dbReference>
<dbReference type="InterPro" id="IPR051504">
    <property type="entry name" value="Plant_metabolite_acyltrans"/>
</dbReference>
<dbReference type="EMBL" id="JAGGNH010000007">
    <property type="protein sequence ID" value="KAJ0966618.1"/>
    <property type="molecule type" value="Genomic_DNA"/>
</dbReference>
<proteinExistence type="predicted"/>
<keyword evidence="4" id="KW-1185">Reference proteome</keyword>
<comment type="caution">
    <text evidence="3">The sequence shown here is derived from an EMBL/GenBank/DDBJ whole genome shotgun (WGS) entry which is preliminary data.</text>
</comment>
<evidence type="ECO:0000313" key="3">
    <source>
        <dbReference type="EMBL" id="KAJ0966618.1"/>
    </source>
</evidence>
<reference evidence="3" key="2">
    <citation type="journal article" date="2022" name="Hortic Res">
        <title>The genome of Dioscorea zingiberensis sheds light on the biosynthesis, origin and evolution of the medicinally important diosgenin saponins.</title>
        <authorList>
            <person name="Li Y."/>
            <person name="Tan C."/>
            <person name="Li Z."/>
            <person name="Guo J."/>
            <person name="Li S."/>
            <person name="Chen X."/>
            <person name="Wang C."/>
            <person name="Dai X."/>
            <person name="Yang H."/>
            <person name="Song W."/>
            <person name="Hou L."/>
            <person name="Xu J."/>
            <person name="Tong Z."/>
            <person name="Xu A."/>
            <person name="Yuan X."/>
            <person name="Wang W."/>
            <person name="Yang Q."/>
            <person name="Chen L."/>
            <person name="Sun Z."/>
            <person name="Wang K."/>
            <person name="Pan B."/>
            <person name="Chen J."/>
            <person name="Bao Y."/>
            <person name="Liu F."/>
            <person name="Qi X."/>
            <person name="Gang D.R."/>
            <person name="Wen J."/>
            <person name="Li J."/>
        </authorList>
    </citation>
    <scope>NUCLEOTIDE SEQUENCE</scope>
    <source>
        <strain evidence="3">Dzin_1.0</strain>
    </source>
</reference>
<evidence type="ECO:0000256" key="1">
    <source>
        <dbReference type="ARBA" id="ARBA00022679"/>
    </source>
</evidence>
<keyword evidence="2" id="KW-0012">Acyltransferase</keyword>
<evidence type="ECO:0000313" key="4">
    <source>
        <dbReference type="Proteomes" id="UP001085076"/>
    </source>
</evidence>
<dbReference type="Proteomes" id="UP001085076">
    <property type="component" value="Miscellaneous, Linkage group lg07"/>
</dbReference>
<dbReference type="Gene3D" id="3.30.559.10">
    <property type="entry name" value="Chloramphenicol acetyltransferase-like domain"/>
    <property type="match status" value="2"/>
</dbReference>
<dbReference type="SUPFAM" id="SSF52777">
    <property type="entry name" value="CoA-dependent acyltransferases"/>
    <property type="match status" value="1"/>
</dbReference>
<dbReference type="InterPro" id="IPR023213">
    <property type="entry name" value="CAT-like_dom_sf"/>
</dbReference>